<dbReference type="AlphaFoldDB" id="A0ABD0M449"/>
<evidence type="ECO:0000313" key="1">
    <source>
        <dbReference type="EMBL" id="KAK7506422.1"/>
    </source>
</evidence>
<name>A0ABD0M449_9CAEN</name>
<organism evidence="1 2">
    <name type="scientific">Batillaria attramentaria</name>
    <dbReference type="NCBI Taxonomy" id="370345"/>
    <lineage>
        <taxon>Eukaryota</taxon>
        <taxon>Metazoa</taxon>
        <taxon>Spiralia</taxon>
        <taxon>Lophotrochozoa</taxon>
        <taxon>Mollusca</taxon>
        <taxon>Gastropoda</taxon>
        <taxon>Caenogastropoda</taxon>
        <taxon>Sorbeoconcha</taxon>
        <taxon>Cerithioidea</taxon>
        <taxon>Batillariidae</taxon>
        <taxon>Batillaria</taxon>
    </lineage>
</organism>
<proteinExistence type="predicted"/>
<sequence length="113" mass="12537">MDNPALMNINLTTASHDVASVYRQCALRGLRTTRDRGFYWRGETELTCLSLHRWLTLRAWLFPALFTVDCPLSHHTGTIRCGARTDSGVRPGTGTHPAGPVATTVCIAFNHTR</sequence>
<accession>A0ABD0M449</accession>
<keyword evidence="2" id="KW-1185">Reference proteome</keyword>
<evidence type="ECO:0000313" key="2">
    <source>
        <dbReference type="Proteomes" id="UP001519460"/>
    </source>
</evidence>
<protein>
    <submittedName>
        <fullName evidence="1">Uncharacterized protein</fullName>
    </submittedName>
</protein>
<comment type="caution">
    <text evidence="1">The sequence shown here is derived from an EMBL/GenBank/DDBJ whole genome shotgun (WGS) entry which is preliminary data.</text>
</comment>
<dbReference type="Proteomes" id="UP001519460">
    <property type="component" value="Unassembled WGS sequence"/>
</dbReference>
<dbReference type="EMBL" id="JACVVK020000007">
    <property type="protein sequence ID" value="KAK7506422.1"/>
    <property type="molecule type" value="Genomic_DNA"/>
</dbReference>
<gene>
    <name evidence="1" type="ORF">BaRGS_00002534</name>
</gene>
<reference evidence="1 2" key="1">
    <citation type="journal article" date="2023" name="Sci. Data">
        <title>Genome assembly of the Korean intertidal mud-creeper Batillaria attramentaria.</title>
        <authorList>
            <person name="Patra A.K."/>
            <person name="Ho P.T."/>
            <person name="Jun S."/>
            <person name="Lee S.J."/>
            <person name="Kim Y."/>
            <person name="Won Y.J."/>
        </authorList>
    </citation>
    <scope>NUCLEOTIDE SEQUENCE [LARGE SCALE GENOMIC DNA]</scope>
    <source>
        <strain evidence="1">Wonlab-2016</strain>
    </source>
</reference>